<gene>
    <name evidence="3" type="ORF">BW730_09170</name>
</gene>
<dbReference type="RefSeq" id="WP_077685966.1">
    <property type="nucleotide sequence ID" value="NZ_CP019606.1"/>
</dbReference>
<dbReference type="EMBL" id="CP019606">
    <property type="protein sequence ID" value="AQP47639.1"/>
    <property type="molecule type" value="Genomic_DNA"/>
</dbReference>
<accession>A0A1Q2CNG2</accession>
<feature type="region of interest" description="Disordered" evidence="1">
    <location>
        <begin position="146"/>
        <end position="178"/>
    </location>
</feature>
<keyword evidence="2" id="KW-0472">Membrane</keyword>
<feature type="transmembrane region" description="Helical" evidence="2">
    <location>
        <begin position="99"/>
        <end position="126"/>
    </location>
</feature>
<feature type="transmembrane region" description="Helical" evidence="2">
    <location>
        <begin position="30"/>
        <end position="53"/>
    </location>
</feature>
<evidence type="ECO:0000256" key="1">
    <source>
        <dbReference type="SAM" id="MobiDB-lite"/>
    </source>
</evidence>
<dbReference type="Proteomes" id="UP000188145">
    <property type="component" value="Chromosome"/>
</dbReference>
<dbReference type="AlphaFoldDB" id="A0A1Q2CNG2"/>
<keyword evidence="2" id="KW-1133">Transmembrane helix</keyword>
<protein>
    <submittedName>
        <fullName evidence="3">Uncharacterized protein</fullName>
    </submittedName>
</protein>
<keyword evidence="4" id="KW-1185">Reference proteome</keyword>
<name>A0A1Q2CNG2_9ACTN</name>
<proteinExistence type="predicted"/>
<keyword evidence="2" id="KW-0812">Transmembrane</keyword>
<evidence type="ECO:0000256" key="2">
    <source>
        <dbReference type="SAM" id="Phobius"/>
    </source>
</evidence>
<organism evidence="3 4">
    <name type="scientific">Tessaracoccus aquimaris</name>
    <dbReference type="NCBI Taxonomy" id="1332264"/>
    <lineage>
        <taxon>Bacteria</taxon>
        <taxon>Bacillati</taxon>
        <taxon>Actinomycetota</taxon>
        <taxon>Actinomycetes</taxon>
        <taxon>Propionibacteriales</taxon>
        <taxon>Propionibacteriaceae</taxon>
        <taxon>Tessaracoccus</taxon>
    </lineage>
</organism>
<evidence type="ECO:0000313" key="4">
    <source>
        <dbReference type="Proteomes" id="UP000188145"/>
    </source>
</evidence>
<evidence type="ECO:0000313" key="3">
    <source>
        <dbReference type="EMBL" id="AQP47639.1"/>
    </source>
</evidence>
<dbReference type="STRING" id="1332264.BW730_09170"/>
<sequence>MLGLAGALAGFGLAARIWMFTAWPSGEILQWLASVALVVSAVLVGFVIAHACGIPGLDRRPSRRAATIAIAAGLVLSFVGWLVPALLSRVLSDDSPPAAWAALSIGGGLGTCGTFLLALTIAAIVITKKRSEVQWYPDEPLGDVEVDHDPYRTPAGEGHPDLAVPGATGSVASAKDRR</sequence>
<feature type="transmembrane region" description="Helical" evidence="2">
    <location>
        <begin position="65"/>
        <end position="87"/>
    </location>
</feature>
<reference evidence="4" key="1">
    <citation type="submission" date="2017-02" db="EMBL/GenBank/DDBJ databases">
        <title>Tessaracoccus aquaemaris sp. nov., isolated from the intestine of a Korean rockfish, Sebastes schlegelii, in a marine aquaculture pond.</title>
        <authorList>
            <person name="Tak E.J."/>
            <person name="Bae J.-W."/>
        </authorList>
    </citation>
    <scope>NUCLEOTIDE SEQUENCE [LARGE SCALE GENOMIC DNA]</scope>
    <source>
        <strain evidence="4">NSG39</strain>
    </source>
</reference>
<dbReference type="KEGG" id="tes:BW730_09170"/>